<evidence type="ECO:0000313" key="1">
    <source>
        <dbReference type="EMBL" id="URA10583.1"/>
    </source>
</evidence>
<reference evidence="1" key="1">
    <citation type="submission" date="2021-04" db="EMBL/GenBank/DDBJ databases">
        <authorList>
            <person name="Postec A."/>
        </authorList>
    </citation>
    <scope>NUCLEOTIDE SEQUENCE</scope>
    <source>
        <strain evidence="1">F1F22</strain>
    </source>
</reference>
<reference evidence="1" key="2">
    <citation type="submission" date="2022-06" db="EMBL/GenBank/DDBJ databases">
        <title>Thermospira aquatica gen. nov., sp. nov.</title>
        <authorList>
            <person name="Ben Ali Gam Z."/>
            <person name="Labat M."/>
        </authorList>
    </citation>
    <scope>NUCLEOTIDE SEQUENCE</scope>
    <source>
        <strain evidence="1">F1F22</strain>
    </source>
</reference>
<keyword evidence="2" id="KW-1185">Reference proteome</keyword>
<name>A0AAX3BEP5_9SPIR</name>
<dbReference type="AlphaFoldDB" id="A0AAX3BEP5"/>
<sequence length="281" mass="32700">MKQIAKILMVMILLLEIVSCSKERQKEAKSRDGSGEMAEIPGVPEGYFEKWEYFTVDSEIVKEKAKNFFGGGEYKAIWKWDTDGDDKIDYLLVELHPKIVKGIKKGLLIGEDGEIKMMIDLNKGFYTPTKMIEDFKRAGIREGEVGCIRLLYYKKEMIFTKSRREEIRKSGKIGEELGTLYYDDLDRDLKLQIAGSNLPKKEEYMASANIIKKYYDVRTDKVEYLPLSLYFMPEEKYYENRKKTTEGCRKNKSKGIAFDPVNFDPENPEEVSNYIKSLKKE</sequence>
<evidence type="ECO:0000313" key="2">
    <source>
        <dbReference type="Proteomes" id="UP001056539"/>
    </source>
</evidence>
<protein>
    <recommendedName>
        <fullName evidence="3">Lipoprotein</fullName>
    </recommendedName>
</protein>
<organism evidence="1 2">
    <name type="scientific">Thermospira aquatica</name>
    <dbReference type="NCBI Taxonomy" id="2828656"/>
    <lineage>
        <taxon>Bacteria</taxon>
        <taxon>Pseudomonadati</taxon>
        <taxon>Spirochaetota</taxon>
        <taxon>Spirochaetia</taxon>
        <taxon>Brevinematales</taxon>
        <taxon>Thermospiraceae</taxon>
        <taxon>Thermospira</taxon>
    </lineage>
</organism>
<dbReference type="EMBL" id="CP073355">
    <property type="protein sequence ID" value="URA10583.1"/>
    <property type="molecule type" value="Genomic_DNA"/>
</dbReference>
<dbReference type="Proteomes" id="UP001056539">
    <property type="component" value="Chromosome"/>
</dbReference>
<evidence type="ECO:0008006" key="3">
    <source>
        <dbReference type="Google" id="ProtNLM"/>
    </source>
</evidence>
<gene>
    <name evidence="1" type="ORF">KDW03_01920</name>
</gene>
<dbReference type="KEGG" id="taqu:KDW03_01920"/>
<dbReference type="RefSeq" id="WP_271435709.1">
    <property type="nucleotide sequence ID" value="NZ_CP073355.1"/>
</dbReference>
<accession>A0AAX3BEP5</accession>
<proteinExistence type="predicted"/>